<dbReference type="PaxDb" id="882-DVU_1514"/>
<dbReference type="KEGG" id="dvu:DVU_1514"/>
<dbReference type="EnsemblBacteria" id="AAS95992">
    <property type="protein sequence ID" value="AAS95992"/>
    <property type="gene ID" value="DVU_1514"/>
</dbReference>
<proteinExistence type="predicted"/>
<feature type="compositionally biased region" description="Gly residues" evidence="1">
    <location>
        <begin position="366"/>
        <end position="380"/>
    </location>
</feature>
<accession>Q72BX0</accession>
<name>Q72BX0_NITV2</name>
<keyword evidence="3" id="KW-1185">Reference proteome</keyword>
<reference evidence="2 3" key="1">
    <citation type="journal article" date="2004" name="Nat. Biotechnol.">
        <title>The genome sequence of the anaerobic, sulfate-reducing bacterium Desulfovibrio vulgaris Hildenborough.</title>
        <authorList>
            <person name="Heidelberg J.F."/>
            <person name="Seshadri R."/>
            <person name="Haveman S.A."/>
            <person name="Hemme C.L."/>
            <person name="Paulsen I.T."/>
            <person name="Kolonay J.F."/>
            <person name="Eisen J.A."/>
            <person name="Ward N."/>
            <person name="Methe B."/>
            <person name="Brinkac L.M."/>
            <person name="Daugherty S.C."/>
            <person name="Deboy R.T."/>
            <person name="Dodson R.J."/>
            <person name="Durkin A.S."/>
            <person name="Madupu R."/>
            <person name="Nelson W.C."/>
            <person name="Sullivan S.A."/>
            <person name="Fouts D."/>
            <person name="Haft D.H."/>
            <person name="Selengut J."/>
            <person name="Peterson J.D."/>
            <person name="Davidsen T.M."/>
            <person name="Zafar N."/>
            <person name="Zhou L."/>
            <person name="Radune D."/>
            <person name="Dimitrov G."/>
            <person name="Hance M."/>
            <person name="Tran K."/>
            <person name="Khouri H."/>
            <person name="Gill J."/>
            <person name="Utterback T.R."/>
            <person name="Feldblyum T.V."/>
            <person name="Wall J.D."/>
            <person name="Voordouw G."/>
            <person name="Fraser C.M."/>
        </authorList>
    </citation>
    <scope>NUCLEOTIDE SEQUENCE [LARGE SCALE GENOMIC DNA]</scope>
    <source>
        <strain evidence="3">ATCC 29579 / DSM 644 / NCIMB 8303 / VKM B-1760 / Hildenborough</strain>
    </source>
</reference>
<organism evidence="2 3">
    <name type="scientific">Nitratidesulfovibrio vulgaris (strain ATCC 29579 / DSM 644 / CCUG 34227 / NCIMB 8303 / VKM B-1760 / Hildenborough)</name>
    <name type="common">Desulfovibrio vulgaris</name>
    <dbReference type="NCBI Taxonomy" id="882"/>
    <lineage>
        <taxon>Bacteria</taxon>
        <taxon>Pseudomonadati</taxon>
        <taxon>Thermodesulfobacteriota</taxon>
        <taxon>Desulfovibrionia</taxon>
        <taxon>Desulfovibrionales</taxon>
        <taxon>Desulfovibrionaceae</taxon>
        <taxon>Nitratidesulfovibrio</taxon>
    </lineage>
</organism>
<evidence type="ECO:0000256" key="1">
    <source>
        <dbReference type="SAM" id="MobiDB-lite"/>
    </source>
</evidence>
<dbReference type="PATRIC" id="fig|882.5.peg.1398"/>
<feature type="region of interest" description="Disordered" evidence="1">
    <location>
        <begin position="366"/>
        <end position="405"/>
    </location>
</feature>
<feature type="region of interest" description="Disordered" evidence="1">
    <location>
        <begin position="290"/>
        <end position="312"/>
    </location>
</feature>
<dbReference type="EMBL" id="AE017285">
    <property type="protein sequence ID" value="AAS95992.1"/>
    <property type="molecule type" value="Genomic_DNA"/>
</dbReference>
<protein>
    <submittedName>
        <fullName evidence="2">Uncharacterized protein</fullName>
    </submittedName>
</protein>
<dbReference type="eggNOG" id="COG1403">
    <property type="taxonomic scope" value="Bacteria"/>
</dbReference>
<dbReference type="HOGENOM" id="CLU_679220_0_0_7"/>
<dbReference type="AlphaFoldDB" id="Q72BX0"/>
<evidence type="ECO:0000313" key="2">
    <source>
        <dbReference type="EMBL" id="AAS95992.1"/>
    </source>
</evidence>
<dbReference type="OrthoDB" id="5461381at2"/>
<dbReference type="STRING" id="882.DVU_1514"/>
<dbReference type="Proteomes" id="UP000002194">
    <property type="component" value="Chromosome"/>
</dbReference>
<sequence length="405" mass="44022">MNTDIRLSVGFWSHPKVKRLARRCGLEGVRSLQILWMWAAQNRPDGNLSGMDALDVELAADWLGDEGALVAELHGRFLDGEEGTWELHDWQEHNSWAAQADDRSDAARLSRLARTAPETAAALKADGYKGISASEYQMYASGTPYVRRTYDEGTAYNDRTTDRSTPAPTYVREDSLSYARTREDGSETPEAPLDTSASPPPPDGPEESMPSLEWQELRAYYNAHGRVGGPMDGFKEYRAALASRSWPGQSAIYAAIDRWEASGQWDSDVPRRFAPSLGNFIARQLWKAEPEVQTPPQRDGPRVATQAQKASRTRDLLARNVAARRGLNVDEILGKATGRPAAEATGDRGRTGGLYPGLSRIGGNGGASHGHGCPMAGGSGPLLAGSHHEGHTPPPQDIEVVPLDS</sequence>
<feature type="region of interest" description="Disordered" evidence="1">
    <location>
        <begin position="154"/>
        <end position="209"/>
    </location>
</feature>
<evidence type="ECO:0000313" key="3">
    <source>
        <dbReference type="Proteomes" id="UP000002194"/>
    </source>
</evidence>
<gene>
    <name evidence="2" type="ordered locus">DVU_1514</name>
</gene>
<feature type="compositionally biased region" description="Basic and acidic residues" evidence="1">
    <location>
        <begin position="171"/>
        <end position="185"/>
    </location>
</feature>